<feature type="transmembrane region" description="Helical" evidence="6">
    <location>
        <begin position="42"/>
        <end position="62"/>
    </location>
</feature>
<dbReference type="Proteomes" id="UP000240957">
    <property type="component" value="Unassembled WGS sequence"/>
</dbReference>
<keyword evidence="3 6" id="KW-0812">Transmembrane</keyword>
<evidence type="ECO:0000256" key="4">
    <source>
        <dbReference type="ARBA" id="ARBA00022989"/>
    </source>
</evidence>
<evidence type="ECO:0000313" key="8">
    <source>
        <dbReference type="EMBL" id="RFC85256.1"/>
    </source>
</evidence>
<protein>
    <submittedName>
        <fullName evidence="8">LysE family translocator</fullName>
    </submittedName>
</protein>
<dbReference type="PANTHER" id="PTHR30086:SF20">
    <property type="entry name" value="ARGININE EXPORTER PROTEIN ARGO-RELATED"/>
    <property type="match status" value="1"/>
</dbReference>
<evidence type="ECO:0000313" key="10">
    <source>
        <dbReference type="Proteomes" id="UP001595455"/>
    </source>
</evidence>
<dbReference type="Proteomes" id="UP001595455">
    <property type="component" value="Unassembled WGS sequence"/>
</dbReference>
<dbReference type="EMBL" id="JBHRSF010000005">
    <property type="protein sequence ID" value="MFC2994028.1"/>
    <property type="molecule type" value="Genomic_DNA"/>
</dbReference>
<comment type="caution">
    <text evidence="8">The sequence shown here is derived from an EMBL/GenBank/DDBJ whole genome shotgun (WGS) entry which is preliminary data.</text>
</comment>
<feature type="transmembrane region" description="Helical" evidence="6">
    <location>
        <begin position="150"/>
        <end position="174"/>
    </location>
</feature>
<evidence type="ECO:0000256" key="2">
    <source>
        <dbReference type="ARBA" id="ARBA00022475"/>
    </source>
</evidence>
<dbReference type="GO" id="GO:0005886">
    <property type="term" value="C:plasma membrane"/>
    <property type="evidence" value="ECO:0007669"/>
    <property type="project" value="UniProtKB-SubCell"/>
</dbReference>
<feature type="transmembrane region" description="Helical" evidence="6">
    <location>
        <begin position="186"/>
        <end position="204"/>
    </location>
</feature>
<organism evidence="8 9">
    <name type="scientific">Acinetobacter sichuanensis</name>
    <dbReference type="NCBI Taxonomy" id="2136183"/>
    <lineage>
        <taxon>Bacteria</taxon>
        <taxon>Pseudomonadati</taxon>
        <taxon>Pseudomonadota</taxon>
        <taxon>Gammaproteobacteria</taxon>
        <taxon>Moraxellales</taxon>
        <taxon>Moraxellaceae</taxon>
        <taxon>Acinetobacter</taxon>
    </lineage>
</organism>
<evidence type="ECO:0000256" key="3">
    <source>
        <dbReference type="ARBA" id="ARBA00022692"/>
    </source>
</evidence>
<sequence length="212" mass="24400">MQDLTQFLMYFFTLAIAALLPGPGMTGLMFKTFIQGYQKASLMLLGLITSDVLFLLSSIFLIDYIHKLSPNFSFYMIFLCSFYLLYLSYQYWNFEDNLFNDQTQILDIKNSFSAYREGLFITLSNPKTISFYLALVPTVFDSQSLKEKSIVLIGLTVLTLLMIGSLYIFAALKIKKLLNNIWMQQILLKGLAFLMCFLALGMLYKELLVFIV</sequence>
<dbReference type="Pfam" id="PF01810">
    <property type="entry name" value="LysE"/>
    <property type="match status" value="1"/>
</dbReference>
<dbReference type="EMBL" id="PYIX02000002">
    <property type="protein sequence ID" value="RFC85256.1"/>
    <property type="molecule type" value="Genomic_DNA"/>
</dbReference>
<evidence type="ECO:0000256" key="5">
    <source>
        <dbReference type="ARBA" id="ARBA00023136"/>
    </source>
</evidence>
<keyword evidence="5 6" id="KW-0472">Membrane</keyword>
<feature type="transmembrane region" description="Helical" evidence="6">
    <location>
        <begin position="7"/>
        <end position="30"/>
    </location>
</feature>
<keyword evidence="10" id="KW-1185">Reference proteome</keyword>
<dbReference type="InterPro" id="IPR001123">
    <property type="entry name" value="LeuE-type"/>
</dbReference>
<evidence type="ECO:0000256" key="1">
    <source>
        <dbReference type="ARBA" id="ARBA00004651"/>
    </source>
</evidence>
<comment type="subcellular location">
    <subcellularLocation>
        <location evidence="1">Cell membrane</location>
        <topology evidence="1">Multi-pass membrane protein</topology>
    </subcellularLocation>
</comment>
<dbReference type="AlphaFoldDB" id="A0A371YUV9"/>
<dbReference type="PANTHER" id="PTHR30086">
    <property type="entry name" value="ARGININE EXPORTER PROTEIN ARGO"/>
    <property type="match status" value="1"/>
</dbReference>
<reference evidence="7" key="4">
    <citation type="submission" date="2024-09" db="EMBL/GenBank/DDBJ databases">
        <authorList>
            <person name="Sun Q."/>
            <person name="Mori K."/>
        </authorList>
    </citation>
    <scope>NUCLEOTIDE SEQUENCE</scope>
    <source>
        <strain evidence="7">KCTC 62575</strain>
    </source>
</reference>
<evidence type="ECO:0000256" key="6">
    <source>
        <dbReference type="SAM" id="Phobius"/>
    </source>
</evidence>
<evidence type="ECO:0000313" key="7">
    <source>
        <dbReference type="EMBL" id="MFC2994028.1"/>
    </source>
</evidence>
<proteinExistence type="predicted"/>
<reference evidence="10" key="3">
    <citation type="journal article" date="2019" name="Int. J. Syst. Evol. Microbiol.">
        <title>The Global Catalogue of Microorganisms (GCM) 10K type strain sequencing project: providing services to taxonomists for standard genome sequencing and annotation.</title>
        <authorList>
            <consortium name="The Broad Institute Genomics Platform"/>
            <consortium name="The Broad Institute Genome Sequencing Center for Infectious Disease"/>
            <person name="Wu L."/>
            <person name="Ma J."/>
        </authorList>
    </citation>
    <scope>NUCLEOTIDE SEQUENCE [LARGE SCALE GENOMIC DNA]</scope>
    <source>
        <strain evidence="10">KCTC 62575</strain>
    </source>
</reference>
<gene>
    <name evidence="7" type="ORF">ACFODO_01845</name>
    <name evidence="8" type="ORF">C9E89_002410</name>
</gene>
<dbReference type="OrthoDB" id="9804822at2"/>
<accession>A0A371YUV9</accession>
<keyword evidence="4 6" id="KW-1133">Transmembrane helix</keyword>
<name>A0A371YUV9_9GAMM</name>
<reference evidence="7" key="1">
    <citation type="journal article" date="2014" name="Int. J. Syst. Evol. Microbiol.">
        <title>Complete genome of a new Firmicutes species belonging to the dominant human colonic microbiota ('Ruminococcus bicirculans') reveals two chromosomes and a selective capacity to utilize plant glucans.</title>
        <authorList>
            <consortium name="NISC Comparative Sequencing Program"/>
            <person name="Wegmann U."/>
            <person name="Louis P."/>
            <person name="Goesmann A."/>
            <person name="Henrissat B."/>
            <person name="Duncan S.H."/>
            <person name="Flint H.J."/>
        </authorList>
    </citation>
    <scope>NUCLEOTIDE SEQUENCE</scope>
    <source>
        <strain evidence="7">KCTC 62575</strain>
    </source>
</reference>
<dbReference type="GO" id="GO:0015171">
    <property type="term" value="F:amino acid transmembrane transporter activity"/>
    <property type="evidence" value="ECO:0007669"/>
    <property type="project" value="TreeGrafter"/>
</dbReference>
<keyword evidence="2" id="KW-1003">Cell membrane</keyword>
<evidence type="ECO:0000313" key="9">
    <source>
        <dbReference type="Proteomes" id="UP000240957"/>
    </source>
</evidence>
<reference evidence="8 9" key="2">
    <citation type="submission" date="2018-08" db="EMBL/GenBank/DDBJ databases">
        <title>The draft genome of Acinetobacter sichuanensis strain WCHAc060041.</title>
        <authorList>
            <person name="Qin J."/>
            <person name="Feng Y."/>
            <person name="Zong Z."/>
        </authorList>
    </citation>
    <scope>NUCLEOTIDE SEQUENCE [LARGE SCALE GENOMIC DNA]</scope>
    <source>
        <strain evidence="8 9">WCHAc060041</strain>
    </source>
</reference>
<feature type="transmembrane region" description="Helical" evidence="6">
    <location>
        <begin position="74"/>
        <end position="92"/>
    </location>
</feature>
<dbReference type="RefSeq" id="WP_107006851.1">
    <property type="nucleotide sequence ID" value="NZ_JBHRSF010000005.1"/>
</dbReference>